<dbReference type="InterPro" id="IPR006026">
    <property type="entry name" value="Peptidase_Metallo"/>
</dbReference>
<comment type="caution">
    <text evidence="7">The sequence shown here is derived from an EMBL/GenBank/DDBJ whole genome shotgun (WGS) entry which is preliminary data.</text>
</comment>
<keyword evidence="2" id="KW-0479">Metal-binding</keyword>
<dbReference type="Pfam" id="PF00413">
    <property type="entry name" value="Peptidase_M10"/>
    <property type="match status" value="1"/>
</dbReference>
<dbReference type="InterPro" id="IPR001818">
    <property type="entry name" value="Pept_M10_metallopeptidase"/>
</dbReference>
<evidence type="ECO:0000256" key="2">
    <source>
        <dbReference type="ARBA" id="ARBA00022723"/>
    </source>
</evidence>
<feature type="domain" description="Peptidase metallopeptidase" evidence="6">
    <location>
        <begin position="456"/>
        <end position="628"/>
    </location>
</feature>
<protein>
    <submittedName>
        <fullName evidence="7">Matrixin family metalloprotease</fullName>
    </submittedName>
</protein>
<dbReference type="Proteomes" id="UP000582981">
    <property type="component" value="Unassembled WGS sequence"/>
</dbReference>
<name>A0A7Y7WAE7_9PSED</name>
<evidence type="ECO:0000313" key="8">
    <source>
        <dbReference type="Proteomes" id="UP000582981"/>
    </source>
</evidence>
<evidence type="ECO:0000259" key="6">
    <source>
        <dbReference type="SMART" id="SM00235"/>
    </source>
</evidence>
<keyword evidence="1 7" id="KW-0645">Protease</keyword>
<evidence type="ECO:0000256" key="4">
    <source>
        <dbReference type="ARBA" id="ARBA00022833"/>
    </source>
</evidence>
<organism evidence="7 8">
    <name type="scientific">Pseudomonas gingeri</name>
    <dbReference type="NCBI Taxonomy" id="117681"/>
    <lineage>
        <taxon>Bacteria</taxon>
        <taxon>Pseudomonadati</taxon>
        <taxon>Pseudomonadota</taxon>
        <taxon>Gammaproteobacteria</taxon>
        <taxon>Pseudomonadales</taxon>
        <taxon>Pseudomonadaceae</taxon>
        <taxon>Pseudomonas</taxon>
    </lineage>
</organism>
<feature type="region of interest" description="Disordered" evidence="5">
    <location>
        <begin position="332"/>
        <end position="397"/>
    </location>
</feature>
<evidence type="ECO:0000256" key="3">
    <source>
        <dbReference type="ARBA" id="ARBA00022801"/>
    </source>
</evidence>
<keyword evidence="3" id="KW-0378">Hydrolase</keyword>
<dbReference type="EMBL" id="JACAPU010000005">
    <property type="protein sequence ID" value="NWB45691.1"/>
    <property type="molecule type" value="Genomic_DNA"/>
</dbReference>
<keyword evidence="4" id="KW-0862">Zinc</keyword>
<evidence type="ECO:0000256" key="5">
    <source>
        <dbReference type="SAM" id="MobiDB-lite"/>
    </source>
</evidence>
<gene>
    <name evidence="7" type="ORF">HX829_04225</name>
</gene>
<dbReference type="SMART" id="SM00235">
    <property type="entry name" value="ZnMc"/>
    <property type="match status" value="1"/>
</dbReference>
<dbReference type="InterPro" id="IPR024079">
    <property type="entry name" value="MetalloPept_cat_dom_sf"/>
</dbReference>
<evidence type="ECO:0000256" key="1">
    <source>
        <dbReference type="ARBA" id="ARBA00022670"/>
    </source>
</evidence>
<evidence type="ECO:0000313" key="7">
    <source>
        <dbReference type="EMBL" id="NWB45691.1"/>
    </source>
</evidence>
<dbReference type="Gene3D" id="3.40.390.10">
    <property type="entry name" value="Collagenase (Catalytic Domain)"/>
    <property type="match status" value="1"/>
</dbReference>
<dbReference type="GO" id="GO:0006508">
    <property type="term" value="P:proteolysis"/>
    <property type="evidence" value="ECO:0007669"/>
    <property type="project" value="UniProtKB-KW"/>
</dbReference>
<keyword evidence="7" id="KW-0482">Metalloprotease</keyword>
<dbReference type="GO" id="GO:0008270">
    <property type="term" value="F:zinc ion binding"/>
    <property type="evidence" value="ECO:0007669"/>
    <property type="project" value="InterPro"/>
</dbReference>
<dbReference type="SUPFAM" id="SSF55486">
    <property type="entry name" value="Metalloproteases ('zincins'), catalytic domain"/>
    <property type="match status" value="1"/>
</dbReference>
<dbReference type="AlphaFoldDB" id="A0A7Y7WAE7"/>
<accession>A0A7Y7WAE7</accession>
<feature type="non-terminal residue" evidence="7">
    <location>
        <position position="1"/>
    </location>
</feature>
<dbReference type="RefSeq" id="WP_177143402.1">
    <property type="nucleotide sequence ID" value="NZ_JACAPU010000005.1"/>
</dbReference>
<feature type="compositionally biased region" description="Gly residues" evidence="5">
    <location>
        <begin position="352"/>
        <end position="378"/>
    </location>
</feature>
<dbReference type="GO" id="GO:0004222">
    <property type="term" value="F:metalloendopeptidase activity"/>
    <property type="evidence" value="ECO:0007669"/>
    <property type="project" value="InterPro"/>
</dbReference>
<reference evidence="7 8" key="1">
    <citation type="submission" date="2020-04" db="EMBL/GenBank/DDBJ databases">
        <title>Molecular characterization of pseudomonads from Agaricus bisporus reveal novel blotch 2 pathogens in Western Europe.</title>
        <authorList>
            <person name="Taparia T."/>
            <person name="Krijger M."/>
            <person name="Haynes E."/>
            <person name="Elpinstone J.G."/>
            <person name="Noble R."/>
            <person name="Van Der Wolf J."/>
        </authorList>
    </citation>
    <scope>NUCLEOTIDE SEQUENCE [LARGE SCALE GENOMIC DNA]</scope>
    <source>
        <strain evidence="7 8">F1001</strain>
    </source>
</reference>
<proteinExistence type="predicted"/>
<dbReference type="PANTHER" id="PTHR10201">
    <property type="entry name" value="MATRIX METALLOPROTEINASE"/>
    <property type="match status" value="1"/>
</dbReference>
<dbReference type="GO" id="GO:0031012">
    <property type="term" value="C:extracellular matrix"/>
    <property type="evidence" value="ECO:0007669"/>
    <property type="project" value="InterPro"/>
</dbReference>
<sequence>SGSGATVNIENSGDTVSASGDTINLAGTGLTVNAAGNNDTFSSASSSHGDTIDMTGTGTTLDISGATITIAAGSQVIIDGSNDIINAAGNDNISFIGSDDSLTGGIGDVVTTQGAGENVTLGTGSSLDVESGSATANLSSDTLTVGAGSQATLDGSGDTVNLAANSNSLLNVDGGGSDTIKATGDVIDMIARNSGDSIVGSGDSVNVNGSSSFSGTNDSIVVDSGSDLKLSGGNDSVTLGGAGDFLGLLGGTYSVSGTGDTISTLGSTSVNLSGGNDSVALGGTGDFLDLLGGTYTVSGSDDTIDTSANTQVDASGSNDAFNLGVDSGVTADGSGDTLNGEGITNGDAYDVNGGGGISGGGDSGGGDGGDGGGGGDGGDPPDLPPTENDDDNTGYGFAGSKAATLSTAGNNIGFIAQYDLSQGNQAAALAAEKALQQAVDMATATPTAGTGSAVLDGAKFDQQVITWSLADSQGTQAAPFSGYMDSTDESVVQGAFNTWAASMPGVTFEEVSDSAQSDIRVGFGDFNTATTGIIGYTSYQANNGQIAPDAIVRVEDPTQNALTTGADGQQTYAGTEATLSQTLLHEIGHALGLGDNADQNSVMNYQLTASNRTLDSTDLVGIGSLYGSGSSTASVGSSGVSQLIQAMSTFNADTGVADTTLLPPALLNNNVTLSASAHAA</sequence>